<protein>
    <submittedName>
        <fullName evidence="5">Fatty acyl-CoA reductase</fullName>
        <ecNumber evidence="5">1.2.1.-</ecNumber>
    </submittedName>
</protein>
<dbReference type="SMART" id="SM00822">
    <property type="entry name" value="PKS_KR"/>
    <property type="match status" value="1"/>
</dbReference>
<dbReference type="AlphaFoldDB" id="A0A518D9L8"/>
<dbReference type="InterPro" id="IPR036291">
    <property type="entry name" value="NAD(P)-bd_dom_sf"/>
</dbReference>
<proteinExistence type="inferred from homology"/>
<evidence type="ECO:0000256" key="2">
    <source>
        <dbReference type="ARBA" id="ARBA00023002"/>
    </source>
</evidence>
<keyword evidence="2 5" id="KW-0560">Oxidoreductase</keyword>
<dbReference type="RefSeq" id="WP_145282805.1">
    <property type="nucleotide sequence ID" value="NZ_CP036291.1"/>
</dbReference>
<dbReference type="PANTHER" id="PTHR44196">
    <property type="entry name" value="DEHYDROGENASE/REDUCTASE SDR FAMILY MEMBER 7B"/>
    <property type="match status" value="1"/>
</dbReference>
<keyword evidence="6" id="KW-1185">Reference proteome</keyword>
<sequence length="260" mass="27644">MPEVTLITGASSGIGLELAKLFAADGANLVLVARSEGKLHDLAGQLHAEHGVESLVVPADLADAAAPRSIFDRVAAARWQVDVLVNNAGFGEHGYFEQVPLERQMNMVQVNVASLVRLTHLLLPGMVQRGRGGVLNVGSTASFVPGPTMSIYYASKAFVRSFTEALHEELRGQPLKISCLCPGPTDTGFVKEASLEGSTIAATAVPVEGVARAGYRGFRNNKAVVVPGLSNKLMAFAVRFAPRWLVRRIVTAIQPLPPRG</sequence>
<dbReference type="Proteomes" id="UP000317429">
    <property type="component" value="Chromosome"/>
</dbReference>
<dbReference type="Gene3D" id="3.40.50.720">
    <property type="entry name" value="NAD(P)-binding Rossmann-like Domain"/>
    <property type="match status" value="1"/>
</dbReference>
<dbReference type="SUPFAM" id="SSF51735">
    <property type="entry name" value="NAD(P)-binding Rossmann-fold domains"/>
    <property type="match status" value="1"/>
</dbReference>
<organism evidence="5 6">
    <name type="scientific">Pirellulimonas nuda</name>
    <dbReference type="NCBI Taxonomy" id="2528009"/>
    <lineage>
        <taxon>Bacteria</taxon>
        <taxon>Pseudomonadati</taxon>
        <taxon>Planctomycetota</taxon>
        <taxon>Planctomycetia</taxon>
        <taxon>Pirellulales</taxon>
        <taxon>Lacipirellulaceae</taxon>
        <taxon>Pirellulimonas</taxon>
    </lineage>
</organism>
<gene>
    <name evidence="5" type="primary">acr1</name>
    <name evidence="5" type="ORF">Pla175_15450</name>
</gene>
<reference evidence="5 6" key="1">
    <citation type="submission" date="2019-02" db="EMBL/GenBank/DDBJ databases">
        <title>Deep-cultivation of Planctomycetes and their phenomic and genomic characterization uncovers novel biology.</title>
        <authorList>
            <person name="Wiegand S."/>
            <person name="Jogler M."/>
            <person name="Boedeker C."/>
            <person name="Pinto D."/>
            <person name="Vollmers J."/>
            <person name="Rivas-Marin E."/>
            <person name="Kohn T."/>
            <person name="Peeters S.H."/>
            <person name="Heuer A."/>
            <person name="Rast P."/>
            <person name="Oberbeckmann S."/>
            <person name="Bunk B."/>
            <person name="Jeske O."/>
            <person name="Meyerdierks A."/>
            <person name="Storesund J.E."/>
            <person name="Kallscheuer N."/>
            <person name="Luecker S."/>
            <person name="Lage O.M."/>
            <person name="Pohl T."/>
            <person name="Merkel B.J."/>
            <person name="Hornburger P."/>
            <person name="Mueller R.-W."/>
            <person name="Bruemmer F."/>
            <person name="Labrenz M."/>
            <person name="Spormann A.M."/>
            <person name="Op den Camp H."/>
            <person name="Overmann J."/>
            <person name="Amann R."/>
            <person name="Jetten M.S.M."/>
            <person name="Mascher T."/>
            <person name="Medema M.H."/>
            <person name="Devos D.P."/>
            <person name="Kaster A.-K."/>
            <person name="Ovreas L."/>
            <person name="Rohde M."/>
            <person name="Galperin M.Y."/>
            <person name="Jogler C."/>
        </authorList>
    </citation>
    <scope>NUCLEOTIDE SEQUENCE [LARGE SCALE GENOMIC DNA]</scope>
    <source>
        <strain evidence="5 6">Pla175</strain>
    </source>
</reference>
<dbReference type="InterPro" id="IPR002347">
    <property type="entry name" value="SDR_fam"/>
</dbReference>
<evidence type="ECO:0000256" key="1">
    <source>
        <dbReference type="ARBA" id="ARBA00006484"/>
    </source>
</evidence>
<dbReference type="EMBL" id="CP036291">
    <property type="protein sequence ID" value="QDU88174.1"/>
    <property type="molecule type" value="Genomic_DNA"/>
</dbReference>
<dbReference type="PRINTS" id="PR00080">
    <property type="entry name" value="SDRFAMILY"/>
</dbReference>
<dbReference type="PRINTS" id="PR00081">
    <property type="entry name" value="GDHRDH"/>
</dbReference>
<dbReference type="OrthoDB" id="9808814at2"/>
<evidence type="ECO:0000259" key="4">
    <source>
        <dbReference type="SMART" id="SM00822"/>
    </source>
</evidence>
<accession>A0A518D9L8</accession>
<dbReference type="GO" id="GO:0016020">
    <property type="term" value="C:membrane"/>
    <property type="evidence" value="ECO:0007669"/>
    <property type="project" value="TreeGrafter"/>
</dbReference>
<feature type="domain" description="Ketoreductase" evidence="4">
    <location>
        <begin position="3"/>
        <end position="187"/>
    </location>
</feature>
<dbReference type="GO" id="GO:0016491">
    <property type="term" value="F:oxidoreductase activity"/>
    <property type="evidence" value="ECO:0007669"/>
    <property type="project" value="UniProtKB-KW"/>
</dbReference>
<dbReference type="PIRSF" id="PIRSF000126">
    <property type="entry name" value="11-beta-HSD1"/>
    <property type="match status" value="1"/>
</dbReference>
<evidence type="ECO:0000256" key="3">
    <source>
        <dbReference type="RuleBase" id="RU000363"/>
    </source>
</evidence>
<dbReference type="InterPro" id="IPR057326">
    <property type="entry name" value="KR_dom"/>
</dbReference>
<evidence type="ECO:0000313" key="6">
    <source>
        <dbReference type="Proteomes" id="UP000317429"/>
    </source>
</evidence>
<dbReference type="KEGG" id="pnd:Pla175_15450"/>
<dbReference type="EC" id="1.2.1.-" evidence="5"/>
<dbReference type="Pfam" id="PF00106">
    <property type="entry name" value="adh_short"/>
    <property type="match status" value="1"/>
</dbReference>
<name>A0A518D9L8_9BACT</name>
<evidence type="ECO:0000313" key="5">
    <source>
        <dbReference type="EMBL" id="QDU88174.1"/>
    </source>
</evidence>
<dbReference type="PANTHER" id="PTHR44196:SF2">
    <property type="entry name" value="SHORT-CHAIN DEHYDROGENASE-RELATED"/>
    <property type="match status" value="1"/>
</dbReference>
<comment type="similarity">
    <text evidence="1 3">Belongs to the short-chain dehydrogenases/reductases (SDR) family.</text>
</comment>